<reference evidence="2" key="1">
    <citation type="submission" date="2023-07" db="EMBL/GenBank/DDBJ databases">
        <title>30 novel species of actinomycetes from the DSMZ collection.</title>
        <authorList>
            <person name="Nouioui I."/>
        </authorList>
    </citation>
    <scope>NUCLEOTIDE SEQUENCE [LARGE SCALE GENOMIC DNA]</scope>
    <source>
        <strain evidence="2">DSM 41636</strain>
    </source>
</reference>
<name>A0ABU2Q622_9ACTN</name>
<gene>
    <name evidence="1" type="ORF">RM705_34970</name>
</gene>
<keyword evidence="2" id="KW-1185">Reference proteome</keyword>
<dbReference type="Proteomes" id="UP001183881">
    <property type="component" value="Unassembled WGS sequence"/>
</dbReference>
<evidence type="ECO:0000313" key="1">
    <source>
        <dbReference type="EMBL" id="MDT0399865.1"/>
    </source>
</evidence>
<evidence type="ECO:0000313" key="2">
    <source>
        <dbReference type="Proteomes" id="UP001183881"/>
    </source>
</evidence>
<protein>
    <submittedName>
        <fullName evidence="1">Uncharacterized protein</fullName>
    </submittedName>
</protein>
<feature type="non-terminal residue" evidence="1">
    <location>
        <position position="1"/>
    </location>
</feature>
<dbReference type="EMBL" id="JAVRFA010000132">
    <property type="protein sequence ID" value="MDT0399865.1"/>
    <property type="molecule type" value="Genomic_DNA"/>
</dbReference>
<organism evidence="1 2">
    <name type="scientific">Streptomyces edwardsiae</name>
    <dbReference type="NCBI Taxonomy" id="3075527"/>
    <lineage>
        <taxon>Bacteria</taxon>
        <taxon>Bacillati</taxon>
        <taxon>Actinomycetota</taxon>
        <taxon>Actinomycetes</taxon>
        <taxon>Kitasatosporales</taxon>
        <taxon>Streptomycetaceae</taxon>
        <taxon>Streptomyces</taxon>
    </lineage>
</organism>
<sequence length="114" mass="12600">RGLMSSPAKVSFFMCVLFGGFDQMESAGGGDQRPSRARLFSSATRGRSRRMVSLCDRSSGPRYCPEASGRSEEVPERSFPNDGTIARSAFREKRFTIAPPFHVVAQVHVLMNPE</sequence>
<dbReference type="RefSeq" id="WP_311649420.1">
    <property type="nucleotide sequence ID" value="NZ_JAVRFA010000132.1"/>
</dbReference>
<proteinExistence type="predicted"/>
<accession>A0ABU2Q622</accession>
<comment type="caution">
    <text evidence="1">The sequence shown here is derived from an EMBL/GenBank/DDBJ whole genome shotgun (WGS) entry which is preliminary data.</text>
</comment>